<dbReference type="VEuPathDB" id="VectorBase:BGLB031271"/>
<dbReference type="InterPro" id="IPR036058">
    <property type="entry name" value="Kazal_dom_sf"/>
</dbReference>
<dbReference type="EnsemblMetazoa" id="BGLB031271-RB">
    <property type="protein sequence ID" value="BGLB031271-PB"/>
    <property type="gene ID" value="BGLB031271"/>
</dbReference>
<dbReference type="EnsemblMetazoa" id="BGLB031271-RC">
    <property type="protein sequence ID" value="BGLB031271-PC"/>
    <property type="gene ID" value="BGLB031271"/>
</dbReference>
<feature type="chain" id="PRO_5014285106" description="Kazal-like domain-containing protein" evidence="2">
    <location>
        <begin position="25"/>
        <end position="103"/>
    </location>
</feature>
<gene>
    <name evidence="4" type="primary">106065472</name>
</gene>
<dbReference type="SMART" id="SM00280">
    <property type="entry name" value="KAZAL"/>
    <property type="match status" value="1"/>
</dbReference>
<dbReference type="RefSeq" id="XP_013079759.2">
    <property type="nucleotide sequence ID" value="XM_013224305.2"/>
</dbReference>
<dbReference type="VEuPathDB" id="VectorBase:BGLAX_049340"/>
<evidence type="ECO:0000256" key="1">
    <source>
        <dbReference type="SAM" id="MobiDB-lite"/>
    </source>
</evidence>
<dbReference type="EnsemblMetazoa" id="BGLB031271-RA">
    <property type="protein sequence ID" value="BGLB031271-PA"/>
    <property type="gene ID" value="BGLB031271"/>
</dbReference>
<dbReference type="OrthoDB" id="6152767at2759"/>
<feature type="region of interest" description="Disordered" evidence="1">
    <location>
        <begin position="75"/>
        <end position="103"/>
    </location>
</feature>
<proteinExistence type="predicted"/>
<dbReference type="PROSITE" id="PS51465">
    <property type="entry name" value="KAZAL_2"/>
    <property type="match status" value="1"/>
</dbReference>
<evidence type="ECO:0000313" key="4">
    <source>
        <dbReference type="EnsemblMetazoa" id="BGLB031271-PC"/>
    </source>
</evidence>
<accession>A0A2C9LHM1</accession>
<dbReference type="Gene3D" id="3.30.60.30">
    <property type="match status" value="1"/>
</dbReference>
<dbReference type="InterPro" id="IPR002350">
    <property type="entry name" value="Kazal_dom"/>
</dbReference>
<feature type="domain" description="Kazal-like" evidence="3">
    <location>
        <begin position="25"/>
        <end position="77"/>
    </location>
</feature>
<dbReference type="Pfam" id="PF07648">
    <property type="entry name" value="Kazal_2"/>
    <property type="match status" value="1"/>
</dbReference>
<keyword evidence="2" id="KW-0732">Signal</keyword>
<evidence type="ECO:0000259" key="3">
    <source>
        <dbReference type="PROSITE" id="PS51465"/>
    </source>
</evidence>
<dbReference type="RefSeq" id="XP_013079760.2">
    <property type="nucleotide sequence ID" value="XM_013224306.2"/>
</dbReference>
<protein>
    <recommendedName>
        <fullName evidence="3">Kazal-like domain-containing protein</fullName>
    </recommendedName>
</protein>
<evidence type="ECO:0000256" key="2">
    <source>
        <dbReference type="SAM" id="SignalP"/>
    </source>
</evidence>
<evidence type="ECO:0000313" key="5">
    <source>
        <dbReference type="Proteomes" id="UP000076420"/>
    </source>
</evidence>
<feature type="compositionally biased region" description="Basic residues" evidence="1">
    <location>
        <begin position="78"/>
        <end position="90"/>
    </location>
</feature>
<dbReference type="CDD" id="cd00104">
    <property type="entry name" value="KAZAL_FS"/>
    <property type="match status" value="1"/>
</dbReference>
<dbReference type="RefSeq" id="XP_013079761.2">
    <property type="nucleotide sequence ID" value="XM_013224307.2"/>
</dbReference>
<dbReference type="SUPFAM" id="SSF100895">
    <property type="entry name" value="Kazal-type serine protease inhibitors"/>
    <property type="match status" value="1"/>
</dbReference>
<sequence>MAMSVLVYTLSAVVILSLCLNAEAQSTTRPCDRNCPCTFNPVCGTDRITYSSECTLKAANCDRANPVTVESTGVCTRGGRHSHGGWRRGGRGGNQGSTAAEEK</sequence>
<organism evidence="4 5">
    <name type="scientific">Biomphalaria glabrata</name>
    <name type="common">Bloodfluke planorb</name>
    <name type="synonym">Freshwater snail</name>
    <dbReference type="NCBI Taxonomy" id="6526"/>
    <lineage>
        <taxon>Eukaryota</taxon>
        <taxon>Metazoa</taxon>
        <taxon>Spiralia</taxon>
        <taxon>Lophotrochozoa</taxon>
        <taxon>Mollusca</taxon>
        <taxon>Gastropoda</taxon>
        <taxon>Heterobranchia</taxon>
        <taxon>Euthyneura</taxon>
        <taxon>Panpulmonata</taxon>
        <taxon>Hygrophila</taxon>
        <taxon>Lymnaeoidea</taxon>
        <taxon>Planorbidae</taxon>
        <taxon>Biomphalaria</taxon>
    </lineage>
</organism>
<dbReference type="AlphaFoldDB" id="A0A2C9LHM1"/>
<dbReference type="Proteomes" id="UP000076420">
    <property type="component" value="Unassembled WGS sequence"/>
</dbReference>
<dbReference type="KEGG" id="bgt:106065472"/>
<feature type="signal peptide" evidence="2">
    <location>
        <begin position="1"/>
        <end position="24"/>
    </location>
</feature>
<name>A0A2C9LHM1_BIOGL</name>
<reference evidence="4" key="1">
    <citation type="submission" date="2020-05" db="UniProtKB">
        <authorList>
            <consortium name="EnsemblMetazoa"/>
        </authorList>
    </citation>
    <scope>IDENTIFICATION</scope>
    <source>
        <strain evidence="4">BB02</strain>
    </source>
</reference>